<accession>E9D5L8</accession>
<evidence type="ECO:0000313" key="1">
    <source>
        <dbReference type="EMBL" id="EFW18213.1"/>
    </source>
</evidence>
<dbReference type="VEuPathDB" id="FungiDB:CPSG_04898"/>
<keyword evidence="2" id="KW-1185">Reference proteome</keyword>
<gene>
    <name evidence="1" type="ORF">CPSG_04898</name>
</gene>
<dbReference type="AlphaFoldDB" id="E9D5L8"/>
<proteinExistence type="predicted"/>
<dbReference type="EMBL" id="GL636492">
    <property type="protein sequence ID" value="EFW18213.1"/>
    <property type="molecule type" value="Genomic_DNA"/>
</dbReference>
<dbReference type="Proteomes" id="UP000002497">
    <property type="component" value="Unassembled WGS sequence"/>
</dbReference>
<reference evidence="2" key="1">
    <citation type="journal article" date="2010" name="Genome Res.">
        <title>Population genomic sequencing of Coccidioides fungi reveals recent hybridization and transposon control.</title>
        <authorList>
            <person name="Neafsey D.E."/>
            <person name="Barker B.M."/>
            <person name="Sharpton T.J."/>
            <person name="Stajich J.E."/>
            <person name="Park D.J."/>
            <person name="Whiston E."/>
            <person name="Hung C.-Y."/>
            <person name="McMahan C."/>
            <person name="White J."/>
            <person name="Sykes S."/>
            <person name="Heiman D."/>
            <person name="Young S."/>
            <person name="Zeng Q."/>
            <person name="Abouelleil A."/>
            <person name="Aftuck L."/>
            <person name="Bessette D."/>
            <person name="Brown A."/>
            <person name="FitzGerald M."/>
            <person name="Lui A."/>
            <person name="Macdonald J.P."/>
            <person name="Priest M."/>
            <person name="Orbach M.J."/>
            <person name="Galgiani J.N."/>
            <person name="Kirkland T.N."/>
            <person name="Cole G.T."/>
            <person name="Birren B.W."/>
            <person name="Henn M.R."/>
            <person name="Taylor J.W."/>
            <person name="Rounsley S.D."/>
        </authorList>
    </citation>
    <scope>NUCLEOTIDE SEQUENCE [LARGE SCALE GENOMIC DNA]</scope>
    <source>
        <strain evidence="2">RMSCC 757 / Silveira</strain>
    </source>
</reference>
<evidence type="ECO:0000313" key="2">
    <source>
        <dbReference type="Proteomes" id="UP000002497"/>
    </source>
</evidence>
<organism evidence="2">
    <name type="scientific">Coccidioides posadasii (strain RMSCC 757 / Silveira)</name>
    <name type="common">Valley fever fungus</name>
    <dbReference type="NCBI Taxonomy" id="443226"/>
    <lineage>
        <taxon>Eukaryota</taxon>
        <taxon>Fungi</taxon>
        <taxon>Dikarya</taxon>
        <taxon>Ascomycota</taxon>
        <taxon>Pezizomycotina</taxon>
        <taxon>Eurotiomycetes</taxon>
        <taxon>Eurotiomycetidae</taxon>
        <taxon>Onygenales</taxon>
        <taxon>Onygenaceae</taxon>
        <taxon>Coccidioides</taxon>
    </lineage>
</organism>
<protein>
    <submittedName>
        <fullName evidence="1">Uncharacterized protein</fullName>
    </submittedName>
</protein>
<name>E9D5L8_COCPS</name>
<dbReference type="HOGENOM" id="CLU_2108812_0_0_1"/>
<sequence length="115" mass="12941">MSCPSWRKARLLGKLPRAIKFTDMSKCEPFRVLWIGPATLQVLLVAPLKHGSRCFHQLTCLSLRRSHLQVGPTCFCIFSPGGFPSPLIITHRNISRDASWDGSWVYVNCLTDLSV</sequence>
<reference evidence="2" key="2">
    <citation type="submission" date="2010-03" db="EMBL/GenBank/DDBJ databases">
        <title>The genome sequence of Coccidioides posadasii strain Silveira.</title>
        <authorList>
            <consortium name="The Broad Institute Genome Sequencing Center for Infectious Disease"/>
            <person name="Neafsey D."/>
            <person name="Orbach M."/>
            <person name="Henn M.R."/>
            <person name="Cole G.T."/>
            <person name="Galgiani J."/>
            <person name="Gardner M.J."/>
            <person name="Kirkland T.N."/>
            <person name="Taylor J.W."/>
            <person name="Young S.K."/>
            <person name="Zeng Q."/>
            <person name="Koehrsen M."/>
            <person name="Alvarado L."/>
            <person name="Berlin A."/>
            <person name="Borenstein D."/>
            <person name="Chapman S.B."/>
            <person name="Chen Z."/>
            <person name="Engels R."/>
            <person name="Freedman E."/>
            <person name="Gellesch M."/>
            <person name="Goldberg J."/>
            <person name="Griggs A."/>
            <person name="Gujja S."/>
            <person name="Heilman E."/>
            <person name="Heiman D."/>
            <person name="Howarth C."/>
            <person name="Jen D."/>
            <person name="Larson L."/>
            <person name="Mehta T."/>
            <person name="Neiman D."/>
            <person name="Park D."/>
            <person name="Pearson M."/>
            <person name="Richards J."/>
            <person name="Roberts A."/>
            <person name="Saif S."/>
            <person name="Shea T."/>
            <person name="Shenoy N."/>
            <person name="Sisk P."/>
            <person name="Stolte C."/>
            <person name="Sykes S."/>
            <person name="Walk T."/>
            <person name="White J."/>
            <person name="Yandava C."/>
            <person name="Haas B."/>
            <person name="Nusbaum C."/>
            <person name="Birren B."/>
        </authorList>
    </citation>
    <scope>NUCLEOTIDE SEQUENCE [LARGE SCALE GENOMIC DNA]</scope>
    <source>
        <strain evidence="2">RMSCC 757 / Silveira</strain>
    </source>
</reference>